<gene>
    <name evidence="2" type="ORF">HA332_05010</name>
</gene>
<keyword evidence="1" id="KW-0812">Transmembrane</keyword>
<dbReference type="InterPro" id="IPR032836">
    <property type="entry name" value="DsrE2-like"/>
</dbReference>
<proteinExistence type="predicted"/>
<protein>
    <submittedName>
        <fullName evidence="2">Peroxiredoxin</fullName>
    </submittedName>
</protein>
<evidence type="ECO:0000313" key="2">
    <source>
        <dbReference type="EMBL" id="HII73741.1"/>
    </source>
</evidence>
<dbReference type="Gene3D" id="3.40.1260.10">
    <property type="entry name" value="DsrEFH-like"/>
    <property type="match status" value="1"/>
</dbReference>
<evidence type="ECO:0000256" key="1">
    <source>
        <dbReference type="SAM" id="Phobius"/>
    </source>
</evidence>
<keyword evidence="1" id="KW-0472">Membrane</keyword>
<dbReference type="Proteomes" id="UP000646844">
    <property type="component" value="Unassembled WGS sequence"/>
</dbReference>
<name>A0A832TGZ4_9CREN</name>
<accession>A0A832TGZ4</accession>
<dbReference type="Pfam" id="PF13686">
    <property type="entry name" value="DrsE_2"/>
    <property type="match status" value="1"/>
</dbReference>
<organism evidence="2 3">
    <name type="scientific">Sulfurisphaera tokodaii</name>
    <dbReference type="NCBI Taxonomy" id="111955"/>
    <lineage>
        <taxon>Archaea</taxon>
        <taxon>Thermoproteota</taxon>
        <taxon>Thermoprotei</taxon>
        <taxon>Sulfolobales</taxon>
        <taxon>Sulfolobaceae</taxon>
        <taxon>Sulfurisphaera</taxon>
    </lineage>
</organism>
<dbReference type="AlphaFoldDB" id="A0A832TGZ4"/>
<dbReference type="EMBL" id="DUJO01000019">
    <property type="protein sequence ID" value="HII73741.1"/>
    <property type="molecule type" value="Genomic_DNA"/>
</dbReference>
<sequence length="131" mass="14380">MQKLIVLVSNNSLDAMYHALTLALSAKALGWGVKVFVTSQAVALFIKGSKRKFSMPFLARLFLNLQMKRLKITDADKMLEEALKEGVEFYVDEVGLKIIGASKEDLIDGVKLSGSITFLTEAKEADVVVSL</sequence>
<dbReference type="PANTHER" id="PTHR34655:SF3">
    <property type="match status" value="1"/>
</dbReference>
<reference evidence="2" key="1">
    <citation type="journal article" date="2020" name="bioRxiv">
        <title>A rank-normalized archaeal taxonomy based on genome phylogeny resolves widespread incomplete and uneven classifications.</title>
        <authorList>
            <person name="Rinke C."/>
            <person name="Chuvochina M."/>
            <person name="Mussig A.J."/>
            <person name="Chaumeil P.-A."/>
            <person name="Waite D.W."/>
            <person name="Whitman W.B."/>
            <person name="Parks D.H."/>
            <person name="Hugenholtz P."/>
        </authorList>
    </citation>
    <scope>NUCLEOTIDE SEQUENCE</scope>
    <source>
        <strain evidence="2">UBA8838</strain>
    </source>
</reference>
<dbReference type="OMA" id="ASLYIKW"/>
<dbReference type="InterPro" id="IPR027396">
    <property type="entry name" value="DsrEFH-like"/>
</dbReference>
<dbReference type="RefSeq" id="WP_010979423.1">
    <property type="nucleotide sequence ID" value="NZ_BAABQO010000003.1"/>
</dbReference>
<feature type="transmembrane region" description="Helical" evidence="1">
    <location>
        <begin position="20"/>
        <end position="46"/>
    </location>
</feature>
<keyword evidence="1" id="KW-1133">Transmembrane helix</keyword>
<dbReference type="PANTHER" id="PTHR34655">
    <property type="entry name" value="CONSERVED WITHIN P. AEROPHILUM"/>
    <property type="match status" value="1"/>
</dbReference>
<comment type="caution">
    <text evidence="2">The sequence shown here is derived from an EMBL/GenBank/DDBJ whole genome shotgun (WGS) entry which is preliminary data.</text>
</comment>
<dbReference type="GeneID" id="1459407"/>
<evidence type="ECO:0000313" key="3">
    <source>
        <dbReference type="Proteomes" id="UP000646844"/>
    </source>
</evidence>
<dbReference type="SUPFAM" id="SSF75169">
    <property type="entry name" value="DsrEFH-like"/>
    <property type="match status" value="1"/>
</dbReference>